<dbReference type="RefSeq" id="WP_185678962.1">
    <property type="nucleotide sequence ID" value="NZ_JACLAX010000006.1"/>
</dbReference>
<dbReference type="AlphaFoldDB" id="A0A7X1KQ20"/>
<comment type="caution">
    <text evidence="1">The sequence shown here is derived from an EMBL/GenBank/DDBJ whole genome shotgun (WGS) entry which is preliminary data.</text>
</comment>
<protein>
    <recommendedName>
        <fullName evidence="3">Glycosyltransferase family 1 protein</fullName>
    </recommendedName>
</protein>
<gene>
    <name evidence="1" type="ORF">H7F53_07955</name>
</gene>
<organism evidence="1 2">
    <name type="scientific">Novosphingobium piscinae</name>
    <dbReference type="NCBI Taxonomy" id="1507448"/>
    <lineage>
        <taxon>Bacteria</taxon>
        <taxon>Pseudomonadati</taxon>
        <taxon>Pseudomonadota</taxon>
        <taxon>Alphaproteobacteria</taxon>
        <taxon>Sphingomonadales</taxon>
        <taxon>Sphingomonadaceae</taxon>
        <taxon>Novosphingobium</taxon>
    </lineage>
</organism>
<name>A0A7X1KQ20_9SPHN</name>
<evidence type="ECO:0000313" key="2">
    <source>
        <dbReference type="Proteomes" id="UP000551327"/>
    </source>
</evidence>
<proteinExistence type="predicted"/>
<accession>A0A7X1KQ20</accession>
<evidence type="ECO:0008006" key="3">
    <source>
        <dbReference type="Google" id="ProtNLM"/>
    </source>
</evidence>
<dbReference type="Proteomes" id="UP000551327">
    <property type="component" value="Unassembled WGS sequence"/>
</dbReference>
<keyword evidence="2" id="KW-1185">Reference proteome</keyword>
<evidence type="ECO:0000313" key="1">
    <source>
        <dbReference type="EMBL" id="MBC2669073.1"/>
    </source>
</evidence>
<dbReference type="EMBL" id="JACLAX010000006">
    <property type="protein sequence ID" value="MBC2669073.1"/>
    <property type="molecule type" value="Genomic_DNA"/>
</dbReference>
<sequence length="507" mass="55076">MKLQIFVRSATWLETAGTRIRYHRMRAELAQLGCVCSIDPISRVREGLKLGADVYLFSKCHDAGALMMADMLREAGALVGFDLFDDYISNECSLTLSQREFQRSLRGRADFLLCSTPQMVDAVRAYDRDTPVHVLNDPFAPFSLGSLVQTLQDKVQRARSTRCLEIVWFGQAANPLFPVGISDLVSFGQDLGRLGRAGWDARLRVLTNGGALDVETLAGLRRLPLPVEIQEWSLQQESTALDTALLAYIPVNYQPFSVAKSLNRAVTALSHGAQVLSPGFSLYAPLDPFVYAHPDDLLQDLEFRELRLNHATADSLLQAFAGIADPAVEALSLLTFLNGLPLGPLRRPVRQRCQRAILHGAETVPATGSLCRALGWLSWASPFSGLVKPFDAAVTLLEDGAEPAIILSRDAVARLASSWRRLAVPLSAGGVSGFTHRVPLPDSPAGQILANVNAAMLSPGPLRAMHYRSIMAATEAVFKDAFGDTTVIWSELEPYLATAAVAPESAG</sequence>
<reference evidence="1 2" key="1">
    <citation type="submission" date="2020-08" db="EMBL/GenBank/DDBJ databases">
        <title>The genome sequence of type strain Novosphingobium piscinae KCTC 42194.</title>
        <authorList>
            <person name="Liu Y."/>
        </authorList>
    </citation>
    <scope>NUCLEOTIDE SEQUENCE [LARGE SCALE GENOMIC DNA]</scope>
    <source>
        <strain evidence="1 2">KCTC 42194</strain>
    </source>
</reference>